<reference evidence="1 2" key="1">
    <citation type="submission" date="2014-05" db="EMBL/GenBank/DDBJ databases">
        <title>Genome Sequence of Flavobacterium sp. EM1321.</title>
        <authorList>
            <person name="Shin S.-K."/>
            <person name="Yi H."/>
        </authorList>
    </citation>
    <scope>NUCLEOTIDE SEQUENCE [LARGE SCALE GENOMIC DNA]</scope>
    <source>
        <strain evidence="1 2">EM1321</strain>
    </source>
</reference>
<evidence type="ECO:0000313" key="1">
    <source>
        <dbReference type="EMBL" id="KDN55709.1"/>
    </source>
</evidence>
<organism evidence="1 2">
    <name type="scientific">Flavobacterium seoulense</name>
    <dbReference type="NCBI Taxonomy" id="1492738"/>
    <lineage>
        <taxon>Bacteria</taxon>
        <taxon>Pseudomonadati</taxon>
        <taxon>Bacteroidota</taxon>
        <taxon>Flavobacteriia</taxon>
        <taxon>Flavobacteriales</taxon>
        <taxon>Flavobacteriaceae</taxon>
        <taxon>Flavobacterium</taxon>
    </lineage>
</organism>
<dbReference type="Proteomes" id="UP000027064">
    <property type="component" value="Unassembled WGS sequence"/>
</dbReference>
<accession>A0A066WXN3</accession>
<protein>
    <submittedName>
        <fullName evidence="1">Uncharacterized protein</fullName>
    </submittedName>
</protein>
<dbReference type="STRING" id="1492738.FEM21_13110"/>
<dbReference type="OrthoDB" id="795713at2"/>
<evidence type="ECO:0000313" key="2">
    <source>
        <dbReference type="Proteomes" id="UP000027064"/>
    </source>
</evidence>
<gene>
    <name evidence="1" type="ORF">FEM21_13110</name>
</gene>
<keyword evidence="2" id="KW-1185">Reference proteome</keyword>
<name>A0A066WXN3_9FLAO</name>
<comment type="caution">
    <text evidence="1">The sequence shown here is derived from an EMBL/GenBank/DDBJ whole genome shotgun (WGS) entry which is preliminary data.</text>
</comment>
<dbReference type="AlphaFoldDB" id="A0A066WXN3"/>
<dbReference type="RefSeq" id="WP_035658971.1">
    <property type="nucleotide sequence ID" value="NZ_JNCA01000011.1"/>
</dbReference>
<proteinExistence type="predicted"/>
<sequence length="136" mass="15985">MKNNKIRIQVFLVFFLCFFKSFGQEKKVAKLKITKINYSIDFIKKVDCNSFDKNFPKAKTYCINSKDKIDSIQQILNKIGVMKYDYNSVYEVDTRGKLVVFYSNNSSDTICISLAALRFDNRIITDRKMIDYIIKL</sequence>
<dbReference type="EMBL" id="JNCA01000011">
    <property type="protein sequence ID" value="KDN55709.1"/>
    <property type="molecule type" value="Genomic_DNA"/>
</dbReference>